<feature type="non-terminal residue" evidence="11">
    <location>
        <position position="1"/>
    </location>
</feature>
<organism evidence="11 12">
    <name type="scientific">Acromyrmex charruanus</name>
    <dbReference type="NCBI Taxonomy" id="2715315"/>
    <lineage>
        <taxon>Eukaryota</taxon>
        <taxon>Metazoa</taxon>
        <taxon>Ecdysozoa</taxon>
        <taxon>Arthropoda</taxon>
        <taxon>Hexapoda</taxon>
        <taxon>Insecta</taxon>
        <taxon>Pterygota</taxon>
        <taxon>Neoptera</taxon>
        <taxon>Endopterygota</taxon>
        <taxon>Hymenoptera</taxon>
        <taxon>Apocrita</taxon>
        <taxon>Aculeata</taxon>
        <taxon>Formicoidea</taxon>
        <taxon>Formicidae</taxon>
        <taxon>Myrmicinae</taxon>
        <taxon>Acromyrmex</taxon>
    </lineage>
</organism>
<dbReference type="InterPro" id="IPR058912">
    <property type="entry name" value="HTH_animal"/>
</dbReference>
<evidence type="ECO:0000259" key="10">
    <source>
        <dbReference type="PROSITE" id="PS50850"/>
    </source>
</evidence>
<evidence type="ECO:0000256" key="9">
    <source>
        <dbReference type="SAM" id="Phobius"/>
    </source>
</evidence>
<dbReference type="PANTHER" id="PTHR48021:SF32">
    <property type="entry name" value="FACILITATED TREHALOSE TRANSPORTER TRET1-2 HOMOLOG-LIKE PROTEIN"/>
    <property type="match status" value="1"/>
</dbReference>
<keyword evidence="7 9" id="KW-0472">Membrane</keyword>
<dbReference type="InterPro" id="IPR003663">
    <property type="entry name" value="Sugar/inositol_transpt"/>
</dbReference>
<feature type="transmembrane region" description="Helical" evidence="9">
    <location>
        <begin position="503"/>
        <end position="525"/>
    </location>
</feature>
<feature type="transmembrane region" description="Helical" evidence="9">
    <location>
        <begin position="207"/>
        <end position="228"/>
    </location>
</feature>
<evidence type="ECO:0000256" key="3">
    <source>
        <dbReference type="ARBA" id="ARBA00022475"/>
    </source>
</evidence>
<dbReference type="InterPro" id="IPR005828">
    <property type="entry name" value="MFS_sugar_transport-like"/>
</dbReference>
<keyword evidence="8" id="KW-0325">Glycoprotein</keyword>
<feature type="transmembrane region" description="Helical" evidence="9">
    <location>
        <begin position="566"/>
        <end position="588"/>
    </location>
</feature>
<gene>
    <name evidence="11" type="primary">Tret12_7</name>
    <name evidence="11" type="ORF">G6Z76_0007694</name>
</gene>
<feature type="transmembrane region" description="Helical" evidence="9">
    <location>
        <begin position="531"/>
        <end position="554"/>
    </location>
</feature>
<accession>A0A836GGD3</accession>
<feature type="transmembrane region" description="Helical" evidence="9">
    <location>
        <begin position="322"/>
        <end position="342"/>
    </location>
</feature>
<feature type="transmembrane region" description="Helical" evidence="9">
    <location>
        <begin position="235"/>
        <end position="255"/>
    </location>
</feature>
<dbReference type="InterPro" id="IPR036259">
    <property type="entry name" value="MFS_trans_sf"/>
</dbReference>
<dbReference type="Proteomes" id="UP000669903">
    <property type="component" value="Unassembled WGS sequence"/>
</dbReference>
<keyword evidence="12" id="KW-1185">Reference proteome</keyword>
<keyword evidence="6 9" id="KW-1133">Transmembrane helix</keyword>
<dbReference type="PROSITE" id="PS50850">
    <property type="entry name" value="MFS"/>
    <property type="match status" value="1"/>
</dbReference>
<comment type="subcellular location">
    <subcellularLocation>
        <location evidence="1">Cell membrane</location>
        <topology evidence="1">Multi-pass membrane protein</topology>
    </subcellularLocation>
</comment>
<feature type="transmembrane region" description="Helical" evidence="9">
    <location>
        <begin position="166"/>
        <end position="187"/>
    </location>
</feature>
<evidence type="ECO:0000256" key="8">
    <source>
        <dbReference type="ARBA" id="ARBA00023180"/>
    </source>
</evidence>
<keyword evidence="5 9" id="KW-0812">Transmembrane</keyword>
<dbReference type="InterPro" id="IPR005829">
    <property type="entry name" value="Sugar_transporter_CS"/>
</dbReference>
<reference evidence="11" key="1">
    <citation type="submission" date="2020-03" db="EMBL/GenBank/DDBJ databases">
        <title>Relaxed selection underlies rapid genomic changes in the transitions from sociality to social parasitism in ants.</title>
        <authorList>
            <person name="Bi X."/>
        </authorList>
    </citation>
    <scope>NUCLEOTIDE SEQUENCE</scope>
    <source>
        <strain evidence="11">BGI-DK2014a</strain>
        <tissue evidence="11">Whole body</tissue>
    </source>
</reference>
<evidence type="ECO:0000313" key="12">
    <source>
        <dbReference type="Proteomes" id="UP000669903"/>
    </source>
</evidence>
<dbReference type="PROSITE" id="PS00217">
    <property type="entry name" value="SUGAR_TRANSPORT_2"/>
    <property type="match status" value="1"/>
</dbReference>
<dbReference type="InterPro" id="IPR050549">
    <property type="entry name" value="MFS_Trehalose_Transporter"/>
</dbReference>
<evidence type="ECO:0000256" key="7">
    <source>
        <dbReference type="ARBA" id="ARBA00023136"/>
    </source>
</evidence>
<dbReference type="SUPFAM" id="SSF103473">
    <property type="entry name" value="MFS general substrate transporter"/>
    <property type="match status" value="1"/>
</dbReference>
<dbReference type="InterPro" id="IPR020846">
    <property type="entry name" value="MFS_dom"/>
</dbReference>
<feature type="non-terminal residue" evidence="11">
    <location>
        <position position="653"/>
    </location>
</feature>
<keyword evidence="2" id="KW-0813">Transport</keyword>
<evidence type="ECO:0000256" key="5">
    <source>
        <dbReference type="ARBA" id="ARBA00022692"/>
    </source>
</evidence>
<dbReference type="Pfam" id="PF26215">
    <property type="entry name" value="HTH_animal"/>
    <property type="match status" value="1"/>
</dbReference>
<dbReference type="FunFam" id="1.20.1250.20:FF:000218">
    <property type="entry name" value="facilitated trehalose transporter Tret1"/>
    <property type="match status" value="1"/>
</dbReference>
<dbReference type="PANTHER" id="PTHR48021">
    <property type="match status" value="1"/>
</dbReference>
<dbReference type="EMBL" id="JAANIC010003256">
    <property type="protein sequence ID" value="KAG5341793.1"/>
    <property type="molecule type" value="Genomic_DNA"/>
</dbReference>
<dbReference type="GO" id="GO:0022857">
    <property type="term" value="F:transmembrane transporter activity"/>
    <property type="evidence" value="ECO:0007669"/>
    <property type="project" value="InterPro"/>
</dbReference>
<evidence type="ECO:0000256" key="2">
    <source>
        <dbReference type="ARBA" id="ARBA00022448"/>
    </source>
</evidence>
<protein>
    <submittedName>
        <fullName evidence="11">TRE12 protein</fullName>
    </submittedName>
</protein>
<dbReference type="GO" id="GO:0005886">
    <property type="term" value="C:plasma membrane"/>
    <property type="evidence" value="ECO:0007669"/>
    <property type="project" value="UniProtKB-SubCell"/>
</dbReference>
<sequence>LVNKLRGIQLANKFSLILLNVVSIPKEEFLQLSFYFRYVDDIVTAVSLDTMDFILTTFNIYSFHTRLQFTLEINFLDVTIIKNKHILEFDWYHKLTFSKDTSITYRHTLCTMGMIDKAVLLSDPKYQQKNIKFIIDTLLNNDYLAEFIFEIIATWLKTSISKRRSLLHIIICNLTQINTGAAMGYSSVVLPILTSNMSSITLNEMEVPLFVSIVSITQIIGCLLCFITMNYGRRCTMIVCGINFSLGWILIASSYNVIQLFIGRALTGIAMGLSSSSIEIYLAEISIPSWREIITTTPNTSLSIGVLVVYCLGFVAQNNWRLIAAFFIILSILFLLCNIFFIHESPEWLLLKNRKEAAQISLLRIRGLRQETIEFQKEFAEMKNCNKMANNYEMSRNCQPDIVLNIEAEKGSSLSCNMRNKLKRIQRTTLLPEVWKPFVILNLYFLWQQFSGLYVIITYAVDMIRRIDITIDPFFITVIVGVVQLIGNMVTTFCSMRIGRRTISIVSGIGVSISLSALTMYLQFFEDTGAAVVPLICILFYVGFGSFGFLMVPWSMIGELYPTKYINILGSLTTTIANSYNCIIIQLYPVMVTQNRNATFYFYCIISIIGTFFVMVALPETRGKTRAQIEETFKKKLQIVEIVETFKKIEDVY</sequence>
<comment type="caution">
    <text evidence="11">The sequence shown here is derived from an EMBL/GenBank/DDBJ whole genome shotgun (WGS) entry which is preliminary data.</text>
</comment>
<evidence type="ECO:0000313" key="11">
    <source>
        <dbReference type="EMBL" id="KAG5341793.1"/>
    </source>
</evidence>
<dbReference type="Pfam" id="PF00083">
    <property type="entry name" value="Sugar_tr"/>
    <property type="match status" value="1"/>
</dbReference>
<feature type="transmembrane region" description="Helical" evidence="9">
    <location>
        <begin position="473"/>
        <end position="491"/>
    </location>
</feature>
<feature type="transmembrane region" description="Helical" evidence="9">
    <location>
        <begin position="600"/>
        <end position="618"/>
    </location>
</feature>
<dbReference type="AlphaFoldDB" id="A0A836GGD3"/>
<feature type="transmembrane region" description="Helical" evidence="9">
    <location>
        <begin position="438"/>
        <end position="461"/>
    </location>
</feature>
<keyword evidence="4" id="KW-0762">Sugar transport</keyword>
<feature type="domain" description="Major facilitator superfamily (MFS) profile" evidence="10">
    <location>
        <begin position="168"/>
        <end position="622"/>
    </location>
</feature>
<name>A0A836GGD3_9HYME</name>
<evidence type="ECO:0000256" key="1">
    <source>
        <dbReference type="ARBA" id="ARBA00004651"/>
    </source>
</evidence>
<evidence type="ECO:0000256" key="4">
    <source>
        <dbReference type="ARBA" id="ARBA00022597"/>
    </source>
</evidence>
<dbReference type="Gene3D" id="1.20.1250.20">
    <property type="entry name" value="MFS general substrate transporter like domains"/>
    <property type="match status" value="1"/>
</dbReference>
<dbReference type="PRINTS" id="PR00171">
    <property type="entry name" value="SUGRTRNSPORT"/>
</dbReference>
<proteinExistence type="predicted"/>
<evidence type="ECO:0000256" key="6">
    <source>
        <dbReference type="ARBA" id="ARBA00022989"/>
    </source>
</evidence>
<keyword evidence="3" id="KW-1003">Cell membrane</keyword>